<proteinExistence type="predicted"/>
<feature type="signal peptide" evidence="3">
    <location>
        <begin position="1"/>
        <end position="17"/>
    </location>
</feature>
<reference evidence="5 6" key="1">
    <citation type="journal article" date="2021" name="BMC Biol.">
        <title>Horizontally acquired antibacterial genes associated with adaptive radiation of ladybird beetles.</title>
        <authorList>
            <person name="Li H.S."/>
            <person name="Tang X.F."/>
            <person name="Huang Y.H."/>
            <person name="Xu Z.Y."/>
            <person name="Chen M.L."/>
            <person name="Du X.Y."/>
            <person name="Qiu B.Y."/>
            <person name="Chen P.T."/>
            <person name="Zhang W."/>
            <person name="Slipinski A."/>
            <person name="Escalona H.E."/>
            <person name="Waterhouse R.M."/>
            <person name="Zwick A."/>
            <person name="Pang H."/>
        </authorList>
    </citation>
    <scope>NUCLEOTIDE SEQUENCE [LARGE SCALE GENOMIC DNA]</scope>
    <source>
        <strain evidence="5">SYSU2018</strain>
    </source>
</reference>
<dbReference type="Pfam" id="PF26080">
    <property type="entry name" value="CUB_animal"/>
    <property type="match status" value="1"/>
</dbReference>
<gene>
    <name evidence="5" type="ORF">HHI36_018343</name>
</gene>
<comment type="caution">
    <text evidence="5">The sequence shown here is derived from an EMBL/GenBank/DDBJ whole genome shotgun (WGS) entry which is preliminary data.</text>
</comment>
<keyword evidence="1" id="KW-1015">Disulfide bond</keyword>
<keyword evidence="3" id="KW-0732">Signal</keyword>
<evidence type="ECO:0000313" key="5">
    <source>
        <dbReference type="EMBL" id="KAL3284177.1"/>
    </source>
</evidence>
<dbReference type="Gene3D" id="2.60.120.290">
    <property type="entry name" value="Spermadhesin, CUB domain"/>
    <property type="match status" value="2"/>
</dbReference>
<feature type="chain" id="PRO_5044758891" description="CUB domain-containing protein" evidence="3">
    <location>
        <begin position="18"/>
        <end position="377"/>
    </location>
</feature>
<evidence type="ECO:0000259" key="4">
    <source>
        <dbReference type="PROSITE" id="PS01180"/>
    </source>
</evidence>
<dbReference type="EMBL" id="JABFTP020000165">
    <property type="protein sequence ID" value="KAL3284177.1"/>
    <property type="molecule type" value="Genomic_DNA"/>
</dbReference>
<sequence length="377" mass="39637">MLSAVLIFFLTISVRFASSYIQAFETESANRSSKFLGFGIGLVRFVNSNCTSSDGLEGICYNRWECKRVGGITSGSCATGVGVCCIVQKTCDGTTTSNNTYFVNTNFPNSFTGGACTLTIKKLGSDICQARIDFIAFSVNQPDATGNCLSDGLTITGGASPVPTICGENGGQHLYVNFAGNANILMNIYAGGVSNSRRVWNFKISQIGCDCPTQAPSGCLMYYTGLTGTVRSFNYGTTGNAVATRQLTNQNYGVCIAMQPGYCSINWSQTPGDQYSFTVTGDTPTSVTAGTISTNAAAVIGAICTTDYVVIPNPTFTDTAAAANVDRFCGNGFEPLSTSSKPFVLTVVNDATETGDLGNRGFSLDFSQQRCSGVPLG</sequence>
<keyword evidence="6" id="KW-1185">Reference proteome</keyword>
<feature type="domain" description="CUB" evidence="4">
    <location>
        <begin position="91"/>
        <end position="209"/>
    </location>
</feature>
<protein>
    <recommendedName>
        <fullName evidence="4">CUB domain-containing protein</fullName>
    </recommendedName>
</protein>
<dbReference type="InterPro" id="IPR000859">
    <property type="entry name" value="CUB_dom"/>
</dbReference>
<organism evidence="5 6">
    <name type="scientific">Cryptolaemus montrouzieri</name>
    <dbReference type="NCBI Taxonomy" id="559131"/>
    <lineage>
        <taxon>Eukaryota</taxon>
        <taxon>Metazoa</taxon>
        <taxon>Ecdysozoa</taxon>
        <taxon>Arthropoda</taxon>
        <taxon>Hexapoda</taxon>
        <taxon>Insecta</taxon>
        <taxon>Pterygota</taxon>
        <taxon>Neoptera</taxon>
        <taxon>Endopterygota</taxon>
        <taxon>Coleoptera</taxon>
        <taxon>Polyphaga</taxon>
        <taxon>Cucujiformia</taxon>
        <taxon>Coccinelloidea</taxon>
        <taxon>Coccinellidae</taxon>
        <taxon>Scymninae</taxon>
        <taxon>Scymnini</taxon>
        <taxon>Cryptolaemus</taxon>
    </lineage>
</organism>
<dbReference type="Proteomes" id="UP001516400">
    <property type="component" value="Unassembled WGS sequence"/>
</dbReference>
<accession>A0ABD2NZT3</accession>
<dbReference type="AlphaFoldDB" id="A0ABD2NZT3"/>
<evidence type="ECO:0000256" key="3">
    <source>
        <dbReference type="SAM" id="SignalP"/>
    </source>
</evidence>
<comment type="caution">
    <text evidence="2">Lacks conserved residue(s) required for the propagation of feature annotation.</text>
</comment>
<dbReference type="InterPro" id="IPR035914">
    <property type="entry name" value="Sperma_CUB_dom_sf"/>
</dbReference>
<evidence type="ECO:0000313" key="6">
    <source>
        <dbReference type="Proteomes" id="UP001516400"/>
    </source>
</evidence>
<dbReference type="PANTHER" id="PTHR33236">
    <property type="entry name" value="INTRAFLAGELLAR TRANSPORT PROTEIN 122 FAMILY PROTEIN-RELATED"/>
    <property type="match status" value="1"/>
</dbReference>
<dbReference type="PROSITE" id="PS01180">
    <property type="entry name" value="CUB"/>
    <property type="match status" value="2"/>
</dbReference>
<dbReference type="PANTHER" id="PTHR33236:SF5">
    <property type="entry name" value="CUB DOMAIN-CONTAINING PROTEIN"/>
    <property type="match status" value="1"/>
</dbReference>
<name>A0ABD2NZT3_9CUCU</name>
<feature type="domain" description="CUB" evidence="4">
    <location>
        <begin position="219"/>
        <end position="369"/>
    </location>
</feature>
<dbReference type="SUPFAM" id="SSF49854">
    <property type="entry name" value="Spermadhesin, CUB domain"/>
    <property type="match status" value="1"/>
</dbReference>
<evidence type="ECO:0000256" key="1">
    <source>
        <dbReference type="ARBA" id="ARBA00023157"/>
    </source>
</evidence>
<evidence type="ECO:0000256" key="2">
    <source>
        <dbReference type="PROSITE-ProRule" id="PRU00059"/>
    </source>
</evidence>
<dbReference type="InterPro" id="IPR058698">
    <property type="entry name" value="CUB_metazoa"/>
</dbReference>